<accession>A0ABR4E566</accession>
<dbReference type="EMBL" id="JBAWTH010000097">
    <property type="protein sequence ID" value="KAL2277573.1"/>
    <property type="molecule type" value="Genomic_DNA"/>
</dbReference>
<keyword evidence="3" id="KW-1185">Reference proteome</keyword>
<evidence type="ECO:0000313" key="3">
    <source>
        <dbReference type="Proteomes" id="UP001600888"/>
    </source>
</evidence>
<gene>
    <name evidence="2" type="ORF">FJTKL_15324</name>
</gene>
<evidence type="ECO:0000256" key="1">
    <source>
        <dbReference type="SAM" id="MobiDB-lite"/>
    </source>
</evidence>
<protein>
    <recommendedName>
        <fullName evidence="4">F-box domain-containing protein</fullName>
    </recommendedName>
</protein>
<organism evidence="2 3">
    <name type="scientific">Diaporthe vaccinii</name>
    <dbReference type="NCBI Taxonomy" id="105482"/>
    <lineage>
        <taxon>Eukaryota</taxon>
        <taxon>Fungi</taxon>
        <taxon>Dikarya</taxon>
        <taxon>Ascomycota</taxon>
        <taxon>Pezizomycotina</taxon>
        <taxon>Sordariomycetes</taxon>
        <taxon>Sordariomycetidae</taxon>
        <taxon>Diaporthales</taxon>
        <taxon>Diaporthaceae</taxon>
        <taxon>Diaporthe</taxon>
        <taxon>Diaporthe eres species complex</taxon>
    </lineage>
</organism>
<feature type="region of interest" description="Disordered" evidence="1">
    <location>
        <begin position="1"/>
        <end position="29"/>
    </location>
</feature>
<evidence type="ECO:0008006" key="4">
    <source>
        <dbReference type="Google" id="ProtNLM"/>
    </source>
</evidence>
<proteinExistence type="predicted"/>
<feature type="compositionally biased region" description="Polar residues" evidence="1">
    <location>
        <begin position="1"/>
        <end position="13"/>
    </location>
</feature>
<dbReference type="Proteomes" id="UP001600888">
    <property type="component" value="Unassembled WGS sequence"/>
</dbReference>
<comment type="caution">
    <text evidence="2">The sequence shown here is derived from an EMBL/GenBank/DDBJ whole genome shotgun (WGS) entry which is preliminary data.</text>
</comment>
<sequence length="142" mass="15951">MSTDVIESNTDSMSPRGVAGHPNRAGKGRQDEIFDQKPFLCLSLPAEIRNTIYHELLAWRHSQCEDNRLHEQPAITRVNRQLRAEALPLYYASSVVLRVKLSRQRTGFFSPNASWMISPLVLVARRAPAHCTSLVSFSSTSS</sequence>
<reference evidence="2 3" key="1">
    <citation type="submission" date="2024-03" db="EMBL/GenBank/DDBJ databases">
        <title>A high-quality draft genome sequence of Diaporthe vaccinii, a causative agent of upright dieback and viscid rot disease in cranberry plants.</title>
        <authorList>
            <person name="Sarrasin M."/>
            <person name="Lang B.F."/>
            <person name="Burger G."/>
        </authorList>
    </citation>
    <scope>NUCLEOTIDE SEQUENCE [LARGE SCALE GENOMIC DNA]</scope>
    <source>
        <strain evidence="2 3">IS7</strain>
    </source>
</reference>
<evidence type="ECO:0000313" key="2">
    <source>
        <dbReference type="EMBL" id="KAL2277573.1"/>
    </source>
</evidence>
<name>A0ABR4E566_9PEZI</name>